<feature type="transmembrane region" description="Helical" evidence="1">
    <location>
        <begin position="69"/>
        <end position="89"/>
    </location>
</feature>
<dbReference type="EMBL" id="SHKM01000002">
    <property type="protein sequence ID" value="RZT76829.1"/>
    <property type="molecule type" value="Genomic_DNA"/>
</dbReference>
<sequence length="324" mass="34889">MGFKFDWFMKGMLGAVLLAFLWPEPGAKGGFLQPELLNKLGVALVFFLNGLALSLASMKDGALRWRVHLLVQCSTFLLFPLLGVALLWGSAGWMAAPLQIGFFYLCALPSTVSSSVALTIAARGNVAAAVFNATLSSLIGVLLTPLWMAWVLHQSGGNFAVGPVIVDLLLWVVLPLVLGQFSRPLLKDWASRHKGLLQKVDRITILLLVYTSFADTVKEGVWSRYNPLLLLQTVAGCALLFLLVLALTQWGARLLGMPRGDRIASVFCGSKKTLASGVPMAHLIFGANPAIGLILLPIMIYHPLQLLAGGMLAQRWSSAEAAPS</sequence>
<dbReference type="PANTHER" id="PTHR18640:SF5">
    <property type="entry name" value="SODIUM_BILE ACID COTRANSPORTER 7"/>
    <property type="match status" value="1"/>
</dbReference>
<dbReference type="PANTHER" id="PTHR18640">
    <property type="entry name" value="SOLUTE CARRIER FAMILY 10 MEMBER 7"/>
    <property type="match status" value="1"/>
</dbReference>
<feature type="transmembrane region" description="Helical" evidence="1">
    <location>
        <begin position="101"/>
        <end position="122"/>
    </location>
</feature>
<dbReference type="Proteomes" id="UP000292136">
    <property type="component" value="Unassembled WGS sequence"/>
</dbReference>
<dbReference type="InterPro" id="IPR038770">
    <property type="entry name" value="Na+/solute_symporter_sf"/>
</dbReference>
<keyword evidence="1" id="KW-0472">Membrane</keyword>
<feature type="transmembrane region" description="Helical" evidence="1">
    <location>
        <begin position="129"/>
        <end position="153"/>
    </location>
</feature>
<feature type="transmembrane region" description="Helical" evidence="1">
    <location>
        <begin position="280"/>
        <end position="301"/>
    </location>
</feature>
<keyword evidence="1" id="KW-1133">Transmembrane helix</keyword>
<reference evidence="2 3" key="1">
    <citation type="submission" date="2019-02" db="EMBL/GenBank/DDBJ databases">
        <title>Genomic Encyclopedia of Type Strains, Phase IV (KMG-IV): sequencing the most valuable type-strain genomes for metagenomic binning, comparative biology and taxonomic classification.</title>
        <authorList>
            <person name="Goeker M."/>
        </authorList>
    </citation>
    <scope>NUCLEOTIDE SEQUENCE [LARGE SCALE GENOMIC DNA]</scope>
    <source>
        <strain evidence="2 3">DSM 21223</strain>
    </source>
</reference>
<dbReference type="PIRSF" id="PIRSF026166">
    <property type="entry name" value="UCP026166"/>
    <property type="match status" value="1"/>
</dbReference>
<feature type="transmembrane region" description="Helical" evidence="1">
    <location>
        <begin position="159"/>
        <end position="179"/>
    </location>
</feature>
<comment type="caution">
    <text evidence="2">The sequence shown here is derived from an EMBL/GenBank/DDBJ whole genome shotgun (WGS) entry which is preliminary data.</text>
</comment>
<organism evidence="2 3">
    <name type="scientific">Azospira oryzae</name>
    <dbReference type="NCBI Taxonomy" id="146939"/>
    <lineage>
        <taxon>Bacteria</taxon>
        <taxon>Pseudomonadati</taxon>
        <taxon>Pseudomonadota</taxon>
        <taxon>Betaproteobacteria</taxon>
        <taxon>Rhodocyclales</taxon>
        <taxon>Rhodocyclaceae</taxon>
        <taxon>Azospira</taxon>
    </lineage>
</organism>
<protein>
    <submittedName>
        <fullName evidence="2">Sodium/bile acid cotransporter 7</fullName>
    </submittedName>
</protein>
<dbReference type="InterPro" id="IPR016833">
    <property type="entry name" value="Put_Na-Bile_cotransptr"/>
</dbReference>
<dbReference type="Gene3D" id="1.20.1530.20">
    <property type="match status" value="1"/>
</dbReference>
<gene>
    <name evidence="2" type="ORF">EV678_2712</name>
</gene>
<keyword evidence="3" id="KW-1185">Reference proteome</keyword>
<evidence type="ECO:0000313" key="3">
    <source>
        <dbReference type="Proteomes" id="UP000292136"/>
    </source>
</evidence>
<feature type="transmembrane region" description="Helical" evidence="1">
    <location>
        <begin position="229"/>
        <end position="252"/>
    </location>
</feature>
<keyword evidence="1" id="KW-0812">Transmembrane</keyword>
<dbReference type="RefSeq" id="WP_130459886.1">
    <property type="nucleotide sequence ID" value="NZ_SHKM01000002.1"/>
</dbReference>
<feature type="transmembrane region" description="Helical" evidence="1">
    <location>
        <begin position="36"/>
        <end position="57"/>
    </location>
</feature>
<evidence type="ECO:0000313" key="2">
    <source>
        <dbReference type="EMBL" id="RZT76829.1"/>
    </source>
</evidence>
<name>A0ABY0INM6_9RHOO</name>
<accession>A0ABY0INM6</accession>
<proteinExistence type="predicted"/>
<dbReference type="Pfam" id="PF13593">
    <property type="entry name" value="SBF_like"/>
    <property type="match status" value="1"/>
</dbReference>
<evidence type="ECO:0000256" key="1">
    <source>
        <dbReference type="SAM" id="Phobius"/>
    </source>
</evidence>